<dbReference type="GO" id="GO:0005737">
    <property type="term" value="C:cytoplasm"/>
    <property type="evidence" value="ECO:0007669"/>
    <property type="project" value="UniProtKB-SubCell"/>
</dbReference>
<proteinExistence type="inferred from homology"/>
<feature type="binding site" evidence="9">
    <location>
        <position position="149"/>
    </location>
    <ligand>
        <name>Fe cation</name>
        <dbReference type="ChEBI" id="CHEBI:24875"/>
    </ligand>
</feature>
<name>A0A0T9QY07_9GAMM</name>
<dbReference type="InterPro" id="IPR008331">
    <property type="entry name" value="Ferritin_DPS_dom"/>
</dbReference>
<comment type="similarity">
    <text evidence="1 9 10">Belongs to the Dps family.</text>
</comment>
<evidence type="ECO:0000256" key="5">
    <source>
        <dbReference type="ARBA" id="ARBA00023002"/>
    </source>
</evidence>
<feature type="binding site" evidence="9">
    <location>
        <position position="153"/>
    </location>
    <ligand>
        <name>Fe cation</name>
        <dbReference type="ChEBI" id="CHEBI:24875"/>
    </ligand>
</feature>
<evidence type="ECO:0000313" key="15">
    <source>
        <dbReference type="Proteomes" id="UP000045840"/>
    </source>
</evidence>
<dbReference type="GO" id="GO:0006879">
    <property type="term" value="P:intracellular iron ion homeostasis"/>
    <property type="evidence" value="ECO:0007669"/>
    <property type="project" value="UniProtKB-KW"/>
</dbReference>
<evidence type="ECO:0000259" key="11">
    <source>
        <dbReference type="Pfam" id="PF00210"/>
    </source>
</evidence>
<comment type="subcellular location">
    <subcellularLocation>
        <location evidence="9">Cytoplasm</location>
    </subcellularLocation>
</comment>
<dbReference type="STRING" id="1288385.ERS137968_03386"/>
<dbReference type="InterPro" id="IPR009078">
    <property type="entry name" value="Ferritin-like_SF"/>
</dbReference>
<comment type="function">
    <text evidence="9">During stationary phase, binds the chromosome non-specifically, forming a highly ordered and stable dps-DNA co-crystal within which chromosomal DNA is condensed and protected from diverse damages. It protects DNA from oxidative damage by sequestering intracellular Fe(2+) ion and storing it in the form of Fe(3+) oxyhydroxide mineral, which can be released after reduction. One hydrogen peroxide oxidizes two Fe(2+) ions, which prevents hydroxyl radical production by the Fenton reaction.</text>
</comment>
<dbReference type="NCBIfam" id="NF006975">
    <property type="entry name" value="PRK09448.1"/>
    <property type="match status" value="1"/>
</dbReference>
<keyword evidence="8 9" id="KW-0238">DNA-binding</keyword>
<feature type="domain" description="Ferritin/DPS" evidence="11">
    <location>
        <begin position="101"/>
        <end position="237"/>
    </location>
</feature>
<reference evidence="13 14" key="1">
    <citation type="submission" date="2015-03" db="EMBL/GenBank/DDBJ databases">
        <authorList>
            <consortium name="Pathogen Informatics"/>
            <person name="Murphy D."/>
        </authorList>
    </citation>
    <scope>NUCLEOTIDE SEQUENCE [LARGE SCALE GENOMIC DNA]</scope>
    <source>
        <strain evidence="13">Type strain: CIP110230</strain>
        <strain evidence="14">type strain: CIP110230</strain>
    </source>
</reference>
<dbReference type="PRINTS" id="PR01346">
    <property type="entry name" value="HELNAPAPROT"/>
</dbReference>
<comment type="subunit">
    <text evidence="9">Homododecamer. The 12 subunits form a hollow sphere into which the mineral iron core of up to 500 Fe(3+) can be deposited.</text>
</comment>
<evidence type="ECO:0000256" key="7">
    <source>
        <dbReference type="ARBA" id="ARBA00023067"/>
    </source>
</evidence>
<feature type="binding site" evidence="9">
    <location>
        <position position="122"/>
    </location>
    <ligand>
        <name>Fe cation</name>
        <dbReference type="ChEBI" id="CHEBI:24875"/>
    </ligand>
</feature>
<organism evidence="12 15">
    <name type="scientific">Yersinia pekkanenii</name>
    <dbReference type="NCBI Taxonomy" id="1288385"/>
    <lineage>
        <taxon>Bacteria</taxon>
        <taxon>Pseudomonadati</taxon>
        <taxon>Pseudomonadota</taxon>
        <taxon>Gammaproteobacteria</taxon>
        <taxon>Enterobacterales</taxon>
        <taxon>Yersiniaceae</taxon>
        <taxon>Yersinia</taxon>
    </lineage>
</organism>
<keyword evidence="5 9" id="KW-0560">Oxidoreductase</keyword>
<protein>
    <recommendedName>
        <fullName evidence="9">DNA protection during starvation protein</fullName>
        <ecNumber evidence="9">1.16.-.-</ecNumber>
    </recommendedName>
</protein>
<keyword evidence="14" id="KW-1185">Reference proteome</keyword>
<evidence type="ECO:0000256" key="9">
    <source>
        <dbReference type="HAMAP-Rule" id="MF_01441"/>
    </source>
</evidence>
<dbReference type="Pfam" id="PF00210">
    <property type="entry name" value="Ferritin"/>
    <property type="match status" value="1"/>
</dbReference>
<dbReference type="GO" id="GO:0030261">
    <property type="term" value="P:chromosome condensation"/>
    <property type="evidence" value="ECO:0007669"/>
    <property type="project" value="UniProtKB-KW"/>
</dbReference>
<evidence type="ECO:0000313" key="12">
    <source>
        <dbReference type="EMBL" id="CNI34625.1"/>
    </source>
</evidence>
<dbReference type="GO" id="GO:0003677">
    <property type="term" value="F:DNA binding"/>
    <property type="evidence" value="ECO:0007669"/>
    <property type="project" value="UniProtKB-UniRule"/>
</dbReference>
<dbReference type="PANTHER" id="PTHR42932">
    <property type="entry name" value="GENERAL STRESS PROTEIN 20U"/>
    <property type="match status" value="1"/>
</dbReference>
<keyword evidence="7 9" id="KW-0226">DNA condensation</keyword>
<dbReference type="AlphaFoldDB" id="A0A0T9QY07"/>
<dbReference type="EMBL" id="CQAZ01000042">
    <property type="protein sequence ID" value="CNI34625.1"/>
    <property type="molecule type" value="Genomic_DNA"/>
</dbReference>
<dbReference type="Proteomes" id="UP000045840">
    <property type="component" value="Unassembled WGS sequence"/>
</dbReference>
<gene>
    <name evidence="9 12" type="primary">dps</name>
    <name evidence="12" type="ORF">ERS008529_03755</name>
    <name evidence="13" type="ORF">ERS137968_03386</name>
</gene>
<dbReference type="InterPro" id="IPR023188">
    <property type="entry name" value="DPS_DNA-bd_CS"/>
</dbReference>
<evidence type="ECO:0000256" key="3">
    <source>
        <dbReference type="ARBA" id="ARBA00022490"/>
    </source>
</evidence>
<evidence type="ECO:0000256" key="8">
    <source>
        <dbReference type="ARBA" id="ARBA00023125"/>
    </source>
</evidence>
<dbReference type="PROSITE" id="PS00818">
    <property type="entry name" value="DPS_1"/>
    <property type="match status" value="1"/>
</dbReference>
<dbReference type="GO" id="GO:0008199">
    <property type="term" value="F:ferric iron binding"/>
    <property type="evidence" value="ECO:0007669"/>
    <property type="project" value="UniProtKB-UniRule"/>
</dbReference>
<comment type="catalytic activity">
    <reaction evidence="9">
        <text>2 Fe(2+) + H2O2 + 2 H(+) = 2 Fe(3+) + 2 H2O</text>
        <dbReference type="Rhea" id="RHEA:48712"/>
        <dbReference type="ChEBI" id="CHEBI:15377"/>
        <dbReference type="ChEBI" id="CHEBI:15378"/>
        <dbReference type="ChEBI" id="CHEBI:16240"/>
        <dbReference type="ChEBI" id="CHEBI:29033"/>
        <dbReference type="ChEBI" id="CHEBI:29034"/>
    </reaction>
</comment>
<dbReference type="Proteomes" id="UP000044625">
    <property type="component" value="Unassembled WGS sequence"/>
</dbReference>
<dbReference type="EMBL" id="CWJL01000019">
    <property type="protein sequence ID" value="CRY68284.1"/>
    <property type="molecule type" value="Genomic_DNA"/>
</dbReference>
<accession>A0A0T9QY07</accession>
<evidence type="ECO:0000256" key="2">
    <source>
        <dbReference type="ARBA" id="ARBA00022434"/>
    </source>
</evidence>
<dbReference type="GO" id="GO:0016722">
    <property type="term" value="F:oxidoreductase activity, acting on metal ions"/>
    <property type="evidence" value="ECO:0007669"/>
    <property type="project" value="InterPro"/>
</dbReference>
<evidence type="ECO:0000313" key="14">
    <source>
        <dbReference type="Proteomes" id="UP000044625"/>
    </source>
</evidence>
<dbReference type="HAMAP" id="MF_01441">
    <property type="entry name" value="Dps"/>
    <property type="match status" value="1"/>
</dbReference>
<dbReference type="Gene3D" id="1.20.1260.10">
    <property type="match status" value="1"/>
</dbReference>
<evidence type="ECO:0000256" key="4">
    <source>
        <dbReference type="ARBA" id="ARBA00022723"/>
    </source>
</evidence>
<dbReference type="InterPro" id="IPR012347">
    <property type="entry name" value="Ferritin-like"/>
</dbReference>
<dbReference type="EC" id="1.16.-.-" evidence="9"/>
<dbReference type="InterPro" id="IPR002177">
    <property type="entry name" value="DPS_DNA-bd"/>
</dbReference>
<sequence>MHVNRSDRYYQLDINKVRPILLKRNNKLHLQTIPTIGYLINRHYLACKIKYLCYTYCGEEIGNQLNKGIPIMSTAKLVKAKSSELIYTRNNVDEHTKELTIKLLNQMVIQFIDLSLITKQAHWNMRGANFIAVHEMLDGFRTALTEHLDTFAERAVQLGGVALGTAQLVTDKTPLKSYPTHIHSVQEHLKELADRYGVVANFLRKAITEVDDEDSADMFTAASRDLDKFLWFLEANIE</sequence>
<keyword evidence="3 9" id="KW-0963">Cytoplasm</keyword>
<dbReference type="CDD" id="cd01043">
    <property type="entry name" value="DPS"/>
    <property type="match status" value="1"/>
</dbReference>
<reference evidence="15" key="2">
    <citation type="submission" date="2015-03" db="EMBL/GenBank/DDBJ databases">
        <authorList>
            <consortium name="Pathogen Informatics"/>
        </authorList>
    </citation>
    <scope>NUCLEOTIDE SEQUENCE [LARGE SCALE GENOMIC DNA]</scope>
    <source>
        <strain evidence="15">A125KOH2</strain>
    </source>
</reference>
<reference evidence="12" key="3">
    <citation type="submission" date="2015-03" db="EMBL/GenBank/DDBJ databases">
        <authorList>
            <person name="Murphy D."/>
        </authorList>
    </citation>
    <scope>NUCLEOTIDE SEQUENCE [LARGE SCALE GENOMIC DNA]</scope>
    <source>
        <strain evidence="12">A125KOH2</strain>
    </source>
</reference>
<dbReference type="SUPFAM" id="SSF47240">
    <property type="entry name" value="Ferritin-like"/>
    <property type="match status" value="1"/>
</dbReference>
<keyword evidence="2 9" id="KW-0409">Iron storage</keyword>
<dbReference type="InterPro" id="IPR023067">
    <property type="entry name" value="Dps_gammaproteobac"/>
</dbReference>
<evidence type="ECO:0000256" key="6">
    <source>
        <dbReference type="ARBA" id="ARBA00023004"/>
    </source>
</evidence>
<evidence type="ECO:0000256" key="1">
    <source>
        <dbReference type="ARBA" id="ARBA00009497"/>
    </source>
</evidence>
<keyword evidence="6 9" id="KW-0408">Iron</keyword>
<dbReference type="PANTHER" id="PTHR42932:SF3">
    <property type="entry name" value="DNA PROTECTION DURING STARVATION PROTEIN"/>
    <property type="match status" value="1"/>
</dbReference>
<evidence type="ECO:0000256" key="10">
    <source>
        <dbReference type="RuleBase" id="RU003875"/>
    </source>
</evidence>
<evidence type="ECO:0000313" key="13">
    <source>
        <dbReference type="EMBL" id="CRY68284.1"/>
    </source>
</evidence>
<keyword evidence="4 9" id="KW-0479">Metal-binding</keyword>